<evidence type="ECO:0000313" key="4">
    <source>
        <dbReference type="EMBL" id="CAG2252920.1"/>
    </source>
</evidence>
<sequence>MFQKTDNLVEIVHHTAMSKDPKYEEILIKFVRKIQSENIRCNFTSYLNLAAKDLNCYETLKLFIKLISYSLHQDDPIVNITQLKSTLSEAAFIAAQYGNEKSLFVLLDHGSDIMYVHRNSSHVVIMDERYRTMCKHELFCEYNLLHIAAQRGYTKIVKELLLRNLTLLYQHNTMQMNAFHLAAEYGHVNILRVFLNINSSLADSHSLYLASKNGHKEVVTLLLDYVEEKCVPCIVDISWRRTPDSSLLQLADENILVQVNSKLENGIKHKTPVLKSYEDLRLLTCDTSLNAAVRNGHIEIVKVWLQKVPEQSIAKLNETKLPTIPDISDNQGRSILQYAFNKSISADDLVRIGKIRDDDFIYYHEKANFSEVNMDELLEISINKSRIYPILIMKVYAEREVKHVLEKSFNIPFLLSKSNSPHMIELLLNAINGLHCDGERSALHEILHNDRNIQWTFHSHSFLNPIFKKYSANFIDECFDDQGYNLLHRSIMGGHLNTIKYLVRKGMNVWHFSKDNNSALEICIYNSPFTDNGVIPTYYTSGSRFQTIEIVSSIENQGLLYDSSRLISFDETATFLLYSMINTDEGKRQTY</sequence>
<dbReference type="InterPro" id="IPR002110">
    <property type="entry name" value="Ankyrin_rpt"/>
</dbReference>
<dbReference type="PANTHER" id="PTHR24166:SF48">
    <property type="entry name" value="PROTEIN VAPYRIN"/>
    <property type="match status" value="1"/>
</dbReference>
<keyword evidence="5" id="KW-1185">Reference proteome</keyword>
<dbReference type="PROSITE" id="PS50297">
    <property type="entry name" value="ANK_REP_REGION"/>
    <property type="match status" value="1"/>
</dbReference>
<dbReference type="SUPFAM" id="SSF48403">
    <property type="entry name" value="Ankyrin repeat"/>
    <property type="match status" value="1"/>
</dbReference>
<gene>
    <name evidence="4" type="ORF">MEDL_64433</name>
</gene>
<feature type="repeat" description="ANK" evidence="3">
    <location>
        <begin position="482"/>
        <end position="509"/>
    </location>
</feature>
<dbReference type="OrthoDB" id="5989012at2759"/>
<dbReference type="SMART" id="SM00248">
    <property type="entry name" value="ANK"/>
    <property type="match status" value="6"/>
</dbReference>
<proteinExistence type="predicted"/>
<dbReference type="InterPro" id="IPR050889">
    <property type="entry name" value="Dendritic_Spine_Reg/Scaffold"/>
</dbReference>
<evidence type="ECO:0000256" key="2">
    <source>
        <dbReference type="ARBA" id="ARBA00023043"/>
    </source>
</evidence>
<name>A0A8S3VDB0_MYTED</name>
<dbReference type="InterPro" id="IPR036770">
    <property type="entry name" value="Ankyrin_rpt-contain_sf"/>
</dbReference>
<dbReference type="AlphaFoldDB" id="A0A8S3VDB0"/>
<keyword evidence="1" id="KW-0677">Repeat</keyword>
<dbReference type="PANTHER" id="PTHR24166">
    <property type="entry name" value="ROLLING PEBBLES, ISOFORM B"/>
    <property type="match status" value="1"/>
</dbReference>
<evidence type="ECO:0000256" key="3">
    <source>
        <dbReference type="PROSITE-ProRule" id="PRU00023"/>
    </source>
</evidence>
<dbReference type="Proteomes" id="UP000683360">
    <property type="component" value="Unassembled WGS sequence"/>
</dbReference>
<protein>
    <submittedName>
        <fullName evidence="4">Uncharacterized protein</fullName>
    </submittedName>
</protein>
<comment type="caution">
    <text evidence="4">The sequence shown here is derived from an EMBL/GenBank/DDBJ whole genome shotgun (WGS) entry which is preliminary data.</text>
</comment>
<evidence type="ECO:0000256" key="1">
    <source>
        <dbReference type="ARBA" id="ARBA00022737"/>
    </source>
</evidence>
<dbReference type="PROSITE" id="PS50088">
    <property type="entry name" value="ANK_REPEAT"/>
    <property type="match status" value="1"/>
</dbReference>
<reference evidence="4" key="1">
    <citation type="submission" date="2021-03" db="EMBL/GenBank/DDBJ databases">
        <authorList>
            <person name="Bekaert M."/>
        </authorList>
    </citation>
    <scope>NUCLEOTIDE SEQUENCE</scope>
</reference>
<organism evidence="4 5">
    <name type="scientific">Mytilus edulis</name>
    <name type="common">Blue mussel</name>
    <dbReference type="NCBI Taxonomy" id="6550"/>
    <lineage>
        <taxon>Eukaryota</taxon>
        <taxon>Metazoa</taxon>
        <taxon>Spiralia</taxon>
        <taxon>Lophotrochozoa</taxon>
        <taxon>Mollusca</taxon>
        <taxon>Bivalvia</taxon>
        <taxon>Autobranchia</taxon>
        <taxon>Pteriomorphia</taxon>
        <taxon>Mytilida</taxon>
        <taxon>Mytiloidea</taxon>
        <taxon>Mytilidae</taxon>
        <taxon>Mytilinae</taxon>
        <taxon>Mytilus</taxon>
    </lineage>
</organism>
<dbReference type="Gene3D" id="1.25.40.20">
    <property type="entry name" value="Ankyrin repeat-containing domain"/>
    <property type="match status" value="1"/>
</dbReference>
<accession>A0A8S3VDB0</accession>
<evidence type="ECO:0000313" key="5">
    <source>
        <dbReference type="Proteomes" id="UP000683360"/>
    </source>
</evidence>
<dbReference type="Pfam" id="PF12796">
    <property type="entry name" value="Ank_2"/>
    <property type="match status" value="1"/>
</dbReference>
<dbReference type="EMBL" id="CAJPWZ010003134">
    <property type="protein sequence ID" value="CAG2252920.1"/>
    <property type="molecule type" value="Genomic_DNA"/>
</dbReference>
<keyword evidence="2 3" id="KW-0040">ANK repeat</keyword>